<evidence type="ECO:0000256" key="2">
    <source>
        <dbReference type="RuleBase" id="RU367036"/>
    </source>
</evidence>
<comment type="caution">
    <text evidence="4">The sequence shown here is derived from an EMBL/GenBank/DDBJ whole genome shotgun (WGS) entry which is preliminary data.</text>
</comment>
<keyword evidence="5" id="KW-1185">Reference proteome</keyword>
<dbReference type="CDD" id="cd06661">
    <property type="entry name" value="GGCT_like"/>
    <property type="match status" value="1"/>
</dbReference>
<organism evidence="4 5">
    <name type="scientific">Prorocentrum cordatum</name>
    <dbReference type="NCBI Taxonomy" id="2364126"/>
    <lineage>
        <taxon>Eukaryota</taxon>
        <taxon>Sar</taxon>
        <taxon>Alveolata</taxon>
        <taxon>Dinophyceae</taxon>
        <taxon>Prorocentrales</taxon>
        <taxon>Prorocentraceae</taxon>
        <taxon>Prorocentrum</taxon>
    </lineage>
</organism>
<dbReference type="PANTHER" id="PTHR12510:SF4">
    <property type="entry name" value="GAMMA-GLUTAMYLAMINECYCLOTRANSFERASE"/>
    <property type="match status" value="1"/>
</dbReference>
<evidence type="ECO:0000313" key="4">
    <source>
        <dbReference type="EMBL" id="CAK0896472.1"/>
    </source>
</evidence>
<dbReference type="Gene3D" id="3.10.490.10">
    <property type="entry name" value="Gamma-glutamyl cyclotransferase-like"/>
    <property type="match status" value="1"/>
</dbReference>
<gene>
    <name evidence="4" type="ORF">PCOR1329_LOCUS74930</name>
</gene>
<dbReference type="InterPro" id="IPR013024">
    <property type="entry name" value="GGCT-like"/>
</dbReference>
<dbReference type="InterPro" id="IPR039126">
    <property type="entry name" value="GGACT"/>
</dbReference>
<feature type="domain" description="Gamma-glutamylcyclotransferase AIG2-like" evidence="3">
    <location>
        <begin position="22"/>
        <end position="143"/>
    </location>
</feature>
<dbReference type="InterPro" id="IPR036568">
    <property type="entry name" value="GGCT-like_sf"/>
</dbReference>
<sequence>MASNCDRSVRRKLSGSATHHLLFVYGTLKRGLTNYKRYLEVSVNRGGARFVGLARTQELFPLVIRPADILPPTRAPVLMDVPDTGHAIEGEVFQVDDSTLAGLDILEGVASGKYYRDSIEVHVRTTCSAEALRLTCACYFFRARSELMSQERISHYSRCTTRCTAQWAWTSGSWLCAGGRRRPRRRRLSMRRKVVRVCRRARRSRFPG</sequence>
<name>A0ABN9XDS8_9DINO</name>
<dbReference type="EMBL" id="CAUYUJ010020193">
    <property type="protein sequence ID" value="CAK0896472.1"/>
    <property type="molecule type" value="Genomic_DNA"/>
</dbReference>
<proteinExistence type="inferred from homology"/>
<reference evidence="4" key="1">
    <citation type="submission" date="2023-10" db="EMBL/GenBank/DDBJ databases">
        <authorList>
            <person name="Chen Y."/>
            <person name="Shah S."/>
            <person name="Dougan E. K."/>
            <person name="Thang M."/>
            <person name="Chan C."/>
        </authorList>
    </citation>
    <scope>NUCLEOTIDE SEQUENCE [LARGE SCALE GENOMIC DNA]</scope>
</reference>
<comment type="similarity">
    <text evidence="1 2">Belongs to the gamma-glutamylcyclotransferase family.</text>
</comment>
<evidence type="ECO:0000259" key="3">
    <source>
        <dbReference type="Pfam" id="PF06094"/>
    </source>
</evidence>
<accession>A0ABN9XDS8</accession>
<feature type="non-terminal residue" evidence="4">
    <location>
        <position position="208"/>
    </location>
</feature>
<dbReference type="SUPFAM" id="SSF110857">
    <property type="entry name" value="Gamma-glutamyl cyclotransferase-like"/>
    <property type="match status" value="1"/>
</dbReference>
<dbReference type="PANTHER" id="PTHR12510">
    <property type="entry name" value="TROPONIN C-AKIN-1 PROTEIN"/>
    <property type="match status" value="1"/>
</dbReference>
<dbReference type="Proteomes" id="UP001189429">
    <property type="component" value="Unassembled WGS sequence"/>
</dbReference>
<evidence type="ECO:0000256" key="1">
    <source>
        <dbReference type="ARBA" id="ARBA00008861"/>
    </source>
</evidence>
<evidence type="ECO:0000313" key="5">
    <source>
        <dbReference type="Proteomes" id="UP001189429"/>
    </source>
</evidence>
<dbReference type="Pfam" id="PF06094">
    <property type="entry name" value="GGACT"/>
    <property type="match status" value="1"/>
</dbReference>
<protein>
    <recommendedName>
        <fullName evidence="2">Gamma-glutamylcyclotransferase family protein</fullName>
    </recommendedName>
</protein>
<dbReference type="InterPro" id="IPR009288">
    <property type="entry name" value="AIG2-like_dom"/>
</dbReference>